<reference evidence="1" key="2">
    <citation type="journal article" date="2021" name="Genome Biol. Evol.">
        <title>Developing a high-quality reference genome for a parasitic bivalve with doubly uniparental inheritance (Bivalvia: Unionida).</title>
        <authorList>
            <person name="Smith C.H."/>
        </authorList>
    </citation>
    <scope>NUCLEOTIDE SEQUENCE</scope>
    <source>
        <strain evidence="1">CHS0354</strain>
        <tissue evidence="1">Mantle</tissue>
    </source>
</reference>
<evidence type="ECO:0000313" key="1">
    <source>
        <dbReference type="EMBL" id="KAK3601415.1"/>
    </source>
</evidence>
<name>A0AAE0T070_9BIVA</name>
<protein>
    <submittedName>
        <fullName evidence="1">Uncharacterized protein</fullName>
    </submittedName>
</protein>
<dbReference type="AlphaFoldDB" id="A0AAE0T070"/>
<reference evidence="1" key="1">
    <citation type="journal article" date="2021" name="Genome Biol. Evol.">
        <title>A High-Quality Reference Genome for a Parasitic Bivalve with Doubly Uniparental Inheritance (Bivalvia: Unionida).</title>
        <authorList>
            <person name="Smith C.H."/>
        </authorList>
    </citation>
    <scope>NUCLEOTIDE SEQUENCE</scope>
    <source>
        <strain evidence="1">CHS0354</strain>
    </source>
</reference>
<dbReference type="EMBL" id="JAEAOA010002205">
    <property type="protein sequence ID" value="KAK3601415.1"/>
    <property type="molecule type" value="Genomic_DNA"/>
</dbReference>
<comment type="caution">
    <text evidence="1">The sequence shown here is derived from an EMBL/GenBank/DDBJ whole genome shotgun (WGS) entry which is preliminary data.</text>
</comment>
<organism evidence="1 2">
    <name type="scientific">Potamilus streckersoni</name>
    <dbReference type="NCBI Taxonomy" id="2493646"/>
    <lineage>
        <taxon>Eukaryota</taxon>
        <taxon>Metazoa</taxon>
        <taxon>Spiralia</taxon>
        <taxon>Lophotrochozoa</taxon>
        <taxon>Mollusca</taxon>
        <taxon>Bivalvia</taxon>
        <taxon>Autobranchia</taxon>
        <taxon>Heteroconchia</taxon>
        <taxon>Palaeoheterodonta</taxon>
        <taxon>Unionida</taxon>
        <taxon>Unionoidea</taxon>
        <taxon>Unionidae</taxon>
        <taxon>Ambleminae</taxon>
        <taxon>Lampsilini</taxon>
        <taxon>Potamilus</taxon>
    </lineage>
</organism>
<sequence>MDRKSFEKESDCSSIITASSMSCGSSTIYSRSSARYFDHFEIFRSKPEILKFCFNTEDINENIQEFSLEELGLDPYLCGYLGRENAGTLKEYRGTARLKFLDELEEKCHSQPSILEHGRIISIQYSGKWLTDTEVDTWKSQVVEIFKKTVAVRSCKVSFPEKQKDINIVKRKFNHHLKERNVVAYTCSDPEHATEIAFAYERDLNEFLDKPDDESKRDFVEKLADDISHQSIITKSKSFEDQQMEVLKIRYKWWKSILVDVKTEDKTVQISGLEEDVNQVFFKIKKALLSASRATINLNVISIKYCKIICKEAN</sequence>
<proteinExistence type="predicted"/>
<dbReference type="PROSITE" id="PS51257">
    <property type="entry name" value="PROKAR_LIPOPROTEIN"/>
    <property type="match status" value="1"/>
</dbReference>
<dbReference type="Proteomes" id="UP001195483">
    <property type="component" value="Unassembled WGS sequence"/>
</dbReference>
<reference evidence="1" key="3">
    <citation type="submission" date="2023-05" db="EMBL/GenBank/DDBJ databases">
        <authorList>
            <person name="Smith C.H."/>
        </authorList>
    </citation>
    <scope>NUCLEOTIDE SEQUENCE</scope>
    <source>
        <strain evidence="1">CHS0354</strain>
        <tissue evidence="1">Mantle</tissue>
    </source>
</reference>
<accession>A0AAE0T070</accession>
<keyword evidence="2" id="KW-1185">Reference proteome</keyword>
<evidence type="ECO:0000313" key="2">
    <source>
        <dbReference type="Proteomes" id="UP001195483"/>
    </source>
</evidence>
<gene>
    <name evidence="1" type="ORF">CHS0354_037748</name>
</gene>